<proteinExistence type="predicted"/>
<dbReference type="HOGENOM" id="CLU_580963_0_0_0"/>
<protein>
    <submittedName>
        <fullName evidence="4">Ribulose-5-phosphate 4-epimerase and related epimerases and aldolases</fullName>
    </submittedName>
</protein>
<dbReference type="GO" id="GO:0019323">
    <property type="term" value="P:pentose catabolic process"/>
    <property type="evidence" value="ECO:0007669"/>
    <property type="project" value="TreeGrafter"/>
</dbReference>
<dbReference type="Pfam" id="PF00596">
    <property type="entry name" value="Aldolase_II"/>
    <property type="match status" value="1"/>
</dbReference>
<keyword evidence="1" id="KW-0479">Metal-binding</keyword>
<dbReference type="SUPFAM" id="SSF53639">
    <property type="entry name" value="AraD/HMP-PK domain-like"/>
    <property type="match status" value="1"/>
</dbReference>
<sequence length="470" mass="52405">MADIRSIYEKLYLVGVALARINANNTHSGNLSMRDPDDPDLFYITASGSQCGALIPRDIVPVKFSDVSWGDARGSTESTIHRKILQIPEAQAIVHAHSIQSTMISFDTVETQIFLRYLGQDQKGRDEFEFYPLDLFGAYTLGAIKVGSYIQPVGSPEMEERIPKYLEENIVTIVRGHGPFTIGRTPEQGLHRLSVLEHSATLAMNLRRRGVNIIALQRILAEQGKEKIFGNRAVPHEFDINPPRCEISDQSVIADFRQRLNYNFNTSVSAYGSGSMSQKVKANEMIYCPMSAAPEGFDFPLYRLKLDFQEEDSIDLRFHKLLYQNTHQNTCMITTSPLATSEGMVELVEMYGMAALAGEPVAIAYELKNHPVVCPIDAEAIYLNPRLGLVDFSQVKNSTAENPILNMLRWHKGCCIVAGYGVISSGDTTLEQAAHNASSAERIAQFRADVFIHEKLLNGPPMKSFENKII</sequence>
<keyword evidence="5" id="KW-1185">Reference proteome</keyword>
<evidence type="ECO:0000313" key="4">
    <source>
        <dbReference type="EMBL" id="GAK57458.1"/>
    </source>
</evidence>
<dbReference type="GO" id="GO:0005829">
    <property type="term" value="C:cytosol"/>
    <property type="evidence" value="ECO:0007669"/>
    <property type="project" value="TreeGrafter"/>
</dbReference>
<organism evidence="4">
    <name type="scientific">Vecturithrix granuli</name>
    <dbReference type="NCBI Taxonomy" id="1499967"/>
    <lineage>
        <taxon>Bacteria</taxon>
        <taxon>Candidatus Moduliflexota</taxon>
        <taxon>Candidatus Vecturitrichia</taxon>
        <taxon>Candidatus Vecturitrichales</taxon>
        <taxon>Candidatus Vecturitrichaceae</taxon>
        <taxon>Candidatus Vecturithrix</taxon>
    </lineage>
</organism>
<gene>
    <name evidence="4" type="ORF">U27_04425</name>
</gene>
<dbReference type="STRING" id="1499967.U27_04425"/>
<dbReference type="InterPro" id="IPR001303">
    <property type="entry name" value="Aldolase_II/adducin_N"/>
</dbReference>
<evidence type="ECO:0000256" key="1">
    <source>
        <dbReference type="ARBA" id="ARBA00022723"/>
    </source>
</evidence>
<name>A0A081BYQ3_VECG1</name>
<dbReference type="EMBL" id="DF820466">
    <property type="protein sequence ID" value="GAK57458.1"/>
    <property type="molecule type" value="Genomic_DNA"/>
</dbReference>
<dbReference type="Gene3D" id="3.40.225.10">
    <property type="entry name" value="Class II aldolase/adducin N-terminal domain"/>
    <property type="match status" value="1"/>
</dbReference>
<dbReference type="PANTHER" id="PTHR22789">
    <property type="entry name" value="FUCULOSE PHOSPHATE ALDOLASE"/>
    <property type="match status" value="1"/>
</dbReference>
<dbReference type="GO" id="GO:0016832">
    <property type="term" value="F:aldehyde-lyase activity"/>
    <property type="evidence" value="ECO:0007669"/>
    <property type="project" value="TreeGrafter"/>
</dbReference>
<feature type="domain" description="Class II aldolase/adducin N-terminal" evidence="3">
    <location>
        <begin position="9"/>
        <end position="204"/>
    </location>
</feature>
<dbReference type="GO" id="GO:0046872">
    <property type="term" value="F:metal ion binding"/>
    <property type="evidence" value="ECO:0007669"/>
    <property type="project" value="UniProtKB-KW"/>
</dbReference>
<dbReference type="InterPro" id="IPR036409">
    <property type="entry name" value="Aldolase_II/adducin_N_sf"/>
</dbReference>
<evidence type="ECO:0000256" key="2">
    <source>
        <dbReference type="ARBA" id="ARBA00023239"/>
    </source>
</evidence>
<dbReference type="eggNOG" id="COG0235">
    <property type="taxonomic scope" value="Bacteria"/>
</dbReference>
<reference evidence="4" key="1">
    <citation type="journal article" date="2015" name="PeerJ">
        <title>First genomic representation of candidate bacterial phylum KSB3 points to enhanced environmental sensing as a trigger of wastewater bulking.</title>
        <authorList>
            <person name="Sekiguchi Y."/>
            <person name="Ohashi A."/>
            <person name="Parks D.H."/>
            <person name="Yamauchi T."/>
            <person name="Tyson G.W."/>
            <person name="Hugenholtz P."/>
        </authorList>
    </citation>
    <scope>NUCLEOTIDE SEQUENCE [LARGE SCALE GENOMIC DNA]</scope>
</reference>
<keyword evidence="2" id="KW-0456">Lyase</keyword>
<dbReference type="AlphaFoldDB" id="A0A081BYQ3"/>
<evidence type="ECO:0000313" key="5">
    <source>
        <dbReference type="Proteomes" id="UP000030661"/>
    </source>
</evidence>
<dbReference type="Proteomes" id="UP000030661">
    <property type="component" value="Unassembled WGS sequence"/>
</dbReference>
<dbReference type="SMART" id="SM01007">
    <property type="entry name" value="Aldolase_II"/>
    <property type="match status" value="1"/>
</dbReference>
<accession>A0A081BYQ3</accession>
<evidence type="ECO:0000259" key="3">
    <source>
        <dbReference type="SMART" id="SM01007"/>
    </source>
</evidence>
<dbReference type="PANTHER" id="PTHR22789:SF0">
    <property type="entry name" value="3-OXO-TETRONATE 4-PHOSPHATE DECARBOXYLASE-RELATED"/>
    <property type="match status" value="1"/>
</dbReference>
<dbReference type="InterPro" id="IPR050197">
    <property type="entry name" value="Aldolase_class_II_sugar_metab"/>
</dbReference>